<dbReference type="AlphaFoldDB" id="A0A6J6HB30"/>
<dbReference type="InterPro" id="IPR021678">
    <property type="entry name" value="DUF3263"/>
</dbReference>
<organism evidence="1">
    <name type="scientific">freshwater metagenome</name>
    <dbReference type="NCBI Taxonomy" id="449393"/>
    <lineage>
        <taxon>unclassified sequences</taxon>
        <taxon>metagenomes</taxon>
        <taxon>ecological metagenomes</taxon>
    </lineage>
</organism>
<name>A0A6J6HB30_9ZZZZ</name>
<sequence>MELTERDKAILDFERSWWHETGPKESLIQERFELSASRYYEILGELLENPEAYRYDPLGVRRLHRLRDRRRRARQETAQRASETPGS</sequence>
<proteinExistence type="predicted"/>
<reference evidence="1" key="1">
    <citation type="submission" date="2020-05" db="EMBL/GenBank/DDBJ databases">
        <authorList>
            <person name="Chiriac C."/>
            <person name="Salcher M."/>
            <person name="Ghai R."/>
            <person name="Kavagutti S V."/>
        </authorList>
    </citation>
    <scope>NUCLEOTIDE SEQUENCE</scope>
</reference>
<gene>
    <name evidence="1" type="ORF">UFOPK1835_01026</name>
</gene>
<protein>
    <submittedName>
        <fullName evidence="1">Unannotated protein</fullName>
    </submittedName>
</protein>
<dbReference type="Pfam" id="PF11662">
    <property type="entry name" value="DUF3263"/>
    <property type="match status" value="1"/>
</dbReference>
<accession>A0A6J6HB30</accession>
<dbReference type="EMBL" id="CAEZUP010000038">
    <property type="protein sequence ID" value="CAB4610070.1"/>
    <property type="molecule type" value="Genomic_DNA"/>
</dbReference>
<evidence type="ECO:0000313" key="1">
    <source>
        <dbReference type="EMBL" id="CAB4610070.1"/>
    </source>
</evidence>